<feature type="compositionally biased region" description="Basic and acidic residues" evidence="13">
    <location>
        <begin position="430"/>
        <end position="443"/>
    </location>
</feature>
<dbReference type="InterPro" id="IPR005106">
    <property type="entry name" value="Asp/hSer_DH_NAD-bd"/>
</dbReference>
<comment type="pathway">
    <text evidence="1 11">Amino-acid biosynthesis; L-threonine biosynthesis; L-threonine from L-aspartate: step 3/5.</text>
</comment>
<reference evidence="15 16" key="1">
    <citation type="submission" date="2022-11" db="EMBL/GenBank/DDBJ databases">
        <title>Desulfobotulus tamanensis H1 sp. nov. - anaerobic, alkaliphilic, sulphate reducing bacterium isolated from terrestrial mud volcano.</title>
        <authorList>
            <person name="Frolova A."/>
            <person name="Merkel A.Y."/>
            <person name="Slobodkin A.I."/>
        </authorList>
    </citation>
    <scope>NUCLEOTIDE SEQUENCE [LARGE SCALE GENOMIC DNA]</scope>
    <source>
        <strain evidence="15 16">H1</strain>
    </source>
</reference>
<evidence type="ECO:0000256" key="11">
    <source>
        <dbReference type="RuleBase" id="RU000579"/>
    </source>
</evidence>
<gene>
    <name evidence="15" type="ORF">OOT00_06440</name>
</gene>
<protein>
    <recommendedName>
        <fullName evidence="5 11">Homoserine dehydrogenase</fullName>
        <ecNumber evidence="4 11">1.1.1.3</ecNumber>
    </recommendedName>
</protein>
<dbReference type="InterPro" id="IPR045865">
    <property type="entry name" value="ACT-like_dom_sf"/>
</dbReference>
<evidence type="ECO:0000313" key="15">
    <source>
        <dbReference type="EMBL" id="MCW7753622.1"/>
    </source>
</evidence>
<comment type="pathway">
    <text evidence="2 11">Amino-acid biosynthesis; L-methionine biosynthesis via de novo pathway; L-homoserine from L-aspartate: step 3/3.</text>
</comment>
<dbReference type="PROSITE" id="PS51671">
    <property type="entry name" value="ACT"/>
    <property type="match status" value="1"/>
</dbReference>
<comment type="catalytic activity">
    <reaction evidence="11">
        <text>L-homoserine + NADP(+) = L-aspartate 4-semialdehyde + NADPH + H(+)</text>
        <dbReference type="Rhea" id="RHEA:15761"/>
        <dbReference type="ChEBI" id="CHEBI:15378"/>
        <dbReference type="ChEBI" id="CHEBI:57476"/>
        <dbReference type="ChEBI" id="CHEBI:57783"/>
        <dbReference type="ChEBI" id="CHEBI:58349"/>
        <dbReference type="ChEBI" id="CHEBI:537519"/>
        <dbReference type="EC" id="1.1.1.3"/>
    </reaction>
</comment>
<evidence type="ECO:0000256" key="13">
    <source>
        <dbReference type="SAM" id="MobiDB-lite"/>
    </source>
</evidence>
<dbReference type="Proteomes" id="UP001209681">
    <property type="component" value="Unassembled WGS sequence"/>
</dbReference>
<dbReference type="InterPro" id="IPR036291">
    <property type="entry name" value="NAD(P)-bd_dom_sf"/>
</dbReference>
<accession>A0ABT3N844</accession>
<dbReference type="SUPFAM" id="SSF55021">
    <property type="entry name" value="ACT-like"/>
    <property type="match status" value="1"/>
</dbReference>
<evidence type="ECO:0000256" key="2">
    <source>
        <dbReference type="ARBA" id="ARBA00005062"/>
    </source>
</evidence>
<sequence length="454" mass="48920">MKRMQIGLIGCGTVGEGVARILMEQKELIKNRLGMELILKKVADTDTTKKRSVTFDKGVFTTDASEILNDPDIDVVVEMVGGTGFARKAILQALDSGKHVVTANKKLLALEGNTLFAKAARNSVTIAYEASVGGCMPVIKTLRENLVANHISAMTGILNGTCNYILSEITRLGLSFDEALSQAQQKGFAEADPTLDIEGFDAAHKLAIISAIAYGMEIDFEGVYVEGISRIEPLDILYADQFGYRIKLLAISKNHEDAIEARVHPAMIPVDSLLSQVGGSVNALSIFGDCTGEMMLYGHGAGMMPTASAVVADLADIARDIKREDGGRLPALGYPASNIRRIPVLPISEIRTHYYFRISAADQPGVLSKVSGVLARYNISIMSVHQKERHASDAVPLVFMTHKAKEADVRQALAEIRALPEIGSDPVLIRIEDPGTNGRDESQNKTGQPSASCL</sequence>
<keyword evidence="6 11" id="KW-0028">Amino-acid biosynthesis</keyword>
<dbReference type="Pfam" id="PF00742">
    <property type="entry name" value="Homoserine_dh"/>
    <property type="match status" value="1"/>
</dbReference>
<comment type="caution">
    <text evidence="15">The sequence shown here is derived from an EMBL/GenBank/DDBJ whole genome shotgun (WGS) entry which is preliminary data.</text>
</comment>
<dbReference type="PANTHER" id="PTHR43331">
    <property type="entry name" value="HOMOSERINE DEHYDROGENASE"/>
    <property type="match status" value="1"/>
</dbReference>
<keyword evidence="7 11" id="KW-0791">Threonine biosynthesis</keyword>
<keyword evidence="8 11" id="KW-0521">NADP</keyword>
<evidence type="ECO:0000256" key="10">
    <source>
        <dbReference type="ARBA" id="ARBA00023167"/>
    </source>
</evidence>
<name>A0ABT3N844_9BACT</name>
<dbReference type="CDD" id="cd04881">
    <property type="entry name" value="ACT_HSDH-Hom"/>
    <property type="match status" value="1"/>
</dbReference>
<keyword evidence="16" id="KW-1185">Reference proteome</keyword>
<evidence type="ECO:0000256" key="7">
    <source>
        <dbReference type="ARBA" id="ARBA00022697"/>
    </source>
</evidence>
<dbReference type="SUPFAM" id="SSF51735">
    <property type="entry name" value="NAD(P)-binding Rossmann-fold domains"/>
    <property type="match status" value="1"/>
</dbReference>
<evidence type="ECO:0000256" key="6">
    <source>
        <dbReference type="ARBA" id="ARBA00022605"/>
    </source>
</evidence>
<dbReference type="PROSITE" id="PS01042">
    <property type="entry name" value="HOMOSER_DHGENASE"/>
    <property type="match status" value="1"/>
</dbReference>
<proteinExistence type="inferred from homology"/>
<dbReference type="Pfam" id="PF03447">
    <property type="entry name" value="NAD_binding_3"/>
    <property type="match status" value="1"/>
</dbReference>
<dbReference type="Gene3D" id="3.30.70.260">
    <property type="match status" value="1"/>
</dbReference>
<keyword evidence="9 11" id="KW-0560">Oxidoreductase</keyword>
<dbReference type="Gene3D" id="3.40.50.720">
    <property type="entry name" value="NAD(P)-binding Rossmann-like Domain"/>
    <property type="match status" value="1"/>
</dbReference>
<evidence type="ECO:0000256" key="5">
    <source>
        <dbReference type="ARBA" id="ARBA00013376"/>
    </source>
</evidence>
<evidence type="ECO:0000259" key="14">
    <source>
        <dbReference type="PROSITE" id="PS51671"/>
    </source>
</evidence>
<dbReference type="NCBIfam" id="NF004976">
    <property type="entry name" value="PRK06349.1"/>
    <property type="match status" value="1"/>
</dbReference>
<dbReference type="InterPro" id="IPR001342">
    <property type="entry name" value="HDH_cat"/>
</dbReference>
<organism evidence="15 16">
    <name type="scientific">Desulfobotulus pelophilus</name>
    <dbReference type="NCBI Taxonomy" id="2823377"/>
    <lineage>
        <taxon>Bacteria</taxon>
        <taxon>Pseudomonadati</taxon>
        <taxon>Thermodesulfobacteriota</taxon>
        <taxon>Desulfobacteria</taxon>
        <taxon>Desulfobacterales</taxon>
        <taxon>Desulfobacteraceae</taxon>
        <taxon>Desulfobotulus</taxon>
    </lineage>
</organism>
<evidence type="ECO:0000313" key="16">
    <source>
        <dbReference type="Proteomes" id="UP001209681"/>
    </source>
</evidence>
<evidence type="ECO:0000256" key="9">
    <source>
        <dbReference type="ARBA" id="ARBA00023002"/>
    </source>
</evidence>
<evidence type="ECO:0000256" key="12">
    <source>
        <dbReference type="RuleBase" id="RU004171"/>
    </source>
</evidence>
<feature type="region of interest" description="Disordered" evidence="13">
    <location>
        <begin position="430"/>
        <end position="454"/>
    </location>
</feature>
<dbReference type="Pfam" id="PF01842">
    <property type="entry name" value="ACT"/>
    <property type="match status" value="1"/>
</dbReference>
<feature type="compositionally biased region" description="Polar residues" evidence="13">
    <location>
        <begin position="444"/>
        <end position="454"/>
    </location>
</feature>
<dbReference type="EMBL" id="JAPFPW010000005">
    <property type="protein sequence ID" value="MCW7753622.1"/>
    <property type="molecule type" value="Genomic_DNA"/>
</dbReference>
<evidence type="ECO:0000256" key="4">
    <source>
        <dbReference type="ARBA" id="ARBA00013213"/>
    </source>
</evidence>
<dbReference type="PANTHER" id="PTHR43331:SF1">
    <property type="entry name" value="HOMOSERINE DEHYDROGENASE"/>
    <property type="match status" value="1"/>
</dbReference>
<evidence type="ECO:0000256" key="8">
    <source>
        <dbReference type="ARBA" id="ARBA00022857"/>
    </source>
</evidence>
<dbReference type="EC" id="1.1.1.3" evidence="4 11"/>
<dbReference type="SUPFAM" id="SSF55347">
    <property type="entry name" value="Glyceraldehyde-3-phosphate dehydrogenase-like, C-terminal domain"/>
    <property type="match status" value="1"/>
</dbReference>
<dbReference type="InterPro" id="IPR016204">
    <property type="entry name" value="HDH"/>
</dbReference>
<dbReference type="InterPro" id="IPR019811">
    <property type="entry name" value="HDH_CS"/>
</dbReference>
<dbReference type="RefSeq" id="WP_265424492.1">
    <property type="nucleotide sequence ID" value="NZ_JAPFPW010000005.1"/>
</dbReference>
<keyword evidence="10 11" id="KW-0486">Methionine biosynthesis</keyword>
<evidence type="ECO:0000256" key="3">
    <source>
        <dbReference type="ARBA" id="ARBA00006753"/>
    </source>
</evidence>
<dbReference type="Gene3D" id="3.30.360.10">
    <property type="entry name" value="Dihydrodipicolinate Reductase, domain 2"/>
    <property type="match status" value="1"/>
</dbReference>
<feature type="domain" description="ACT" evidence="14">
    <location>
        <begin position="355"/>
        <end position="430"/>
    </location>
</feature>
<comment type="similarity">
    <text evidence="3 12">Belongs to the homoserine dehydrogenase family.</text>
</comment>
<evidence type="ECO:0000256" key="1">
    <source>
        <dbReference type="ARBA" id="ARBA00005056"/>
    </source>
</evidence>
<dbReference type="InterPro" id="IPR002912">
    <property type="entry name" value="ACT_dom"/>
</dbReference>
<dbReference type="PIRSF" id="PIRSF000098">
    <property type="entry name" value="Homoser_dehydrog"/>
    <property type="match status" value="1"/>
</dbReference>